<dbReference type="OrthoDB" id="9794148at2"/>
<evidence type="ECO:0000313" key="4">
    <source>
        <dbReference type="EMBL" id="GAB98114.1"/>
    </source>
</evidence>
<gene>
    <name evidence="4" type="primary">flgC</name>
    <name evidence="4" type="ORF">KILIM_101_00090</name>
</gene>
<dbReference type="EMBL" id="BAHD01000101">
    <property type="protein sequence ID" value="GAB98114.1"/>
    <property type="molecule type" value="Genomic_DNA"/>
</dbReference>
<feature type="domain" description="Flagellar basal body rod protein N-terminal" evidence="2">
    <location>
        <begin position="7"/>
        <end position="32"/>
    </location>
</feature>
<comment type="similarity">
    <text evidence="1">Belongs to the flagella basal body rod proteins family.</text>
</comment>
<dbReference type="Pfam" id="PF06429">
    <property type="entry name" value="Flg_bbr_C"/>
    <property type="match status" value="1"/>
</dbReference>
<keyword evidence="5" id="KW-1185">Reference proteome</keyword>
<proteinExistence type="inferred from homology"/>
<dbReference type="STRING" id="1184609.KILIM_101_00090"/>
<dbReference type="RefSeq" id="WP_006594646.1">
    <property type="nucleotide sequence ID" value="NZ_BAHD01000101.1"/>
</dbReference>
<accession>K6XGY9</accession>
<dbReference type="Proteomes" id="UP000008366">
    <property type="component" value="Unassembled WGS sequence"/>
</dbReference>
<protein>
    <submittedName>
        <fullName evidence="4">Putative flagellar basal-body rod protein FlgC</fullName>
    </submittedName>
</protein>
<reference evidence="4 5" key="1">
    <citation type="submission" date="2012-08" db="EMBL/GenBank/DDBJ databases">
        <title>Whole genome shotgun sequence of Kineosphaera limosa NBRC 100340.</title>
        <authorList>
            <person name="Yoshida I."/>
            <person name="Isaki S."/>
            <person name="Hosoyama A."/>
            <person name="Tsuchikane K."/>
            <person name="Katsumata H."/>
            <person name="Ando Y."/>
            <person name="Ohji S."/>
            <person name="Hamada M."/>
            <person name="Tamura T."/>
            <person name="Yamazoe A."/>
            <person name="Yamazaki S."/>
            <person name="Fujita N."/>
        </authorList>
    </citation>
    <scope>NUCLEOTIDE SEQUENCE [LARGE SCALE GENOMIC DNA]</scope>
    <source>
        <strain evidence="4 5">NBRC 100340</strain>
    </source>
</reference>
<evidence type="ECO:0000313" key="5">
    <source>
        <dbReference type="Proteomes" id="UP000008366"/>
    </source>
</evidence>
<organism evidence="4 5">
    <name type="scientific">Kineosphaera limosa NBRC 100340</name>
    <dbReference type="NCBI Taxonomy" id="1184609"/>
    <lineage>
        <taxon>Bacteria</taxon>
        <taxon>Bacillati</taxon>
        <taxon>Actinomycetota</taxon>
        <taxon>Actinomycetes</taxon>
        <taxon>Micrococcales</taxon>
        <taxon>Dermatophilaceae</taxon>
        <taxon>Kineosphaera</taxon>
    </lineage>
</organism>
<sequence length="132" mass="14332">MSMFDAMNIADSGLTTNRKWLDAVADNIANMNNVSRVDEAAFQERYVIARAISYGEPKGAYVAGNMWGDPNGQIVLMPGHPLADAEGRVRVPKMNLGDQMAGLMLAQRAYQANINVAERAKQTYEAAIGIGK</sequence>
<dbReference type="Pfam" id="PF00460">
    <property type="entry name" value="Flg_bb_rod"/>
    <property type="match status" value="1"/>
</dbReference>
<evidence type="ECO:0000259" key="2">
    <source>
        <dbReference type="Pfam" id="PF00460"/>
    </source>
</evidence>
<feature type="domain" description="Flagellar basal-body/hook protein C-terminal" evidence="3">
    <location>
        <begin position="95"/>
        <end position="128"/>
    </location>
</feature>
<dbReference type="eggNOG" id="COG1558">
    <property type="taxonomic scope" value="Bacteria"/>
</dbReference>
<evidence type="ECO:0000256" key="1">
    <source>
        <dbReference type="ARBA" id="ARBA00009677"/>
    </source>
</evidence>
<dbReference type="AlphaFoldDB" id="K6XGY9"/>
<keyword evidence="4" id="KW-0966">Cell projection</keyword>
<dbReference type="InterPro" id="IPR001444">
    <property type="entry name" value="Flag_bb_rod_N"/>
</dbReference>
<keyword evidence="4" id="KW-0969">Cilium</keyword>
<keyword evidence="4" id="KW-0282">Flagellum</keyword>
<evidence type="ECO:0000259" key="3">
    <source>
        <dbReference type="Pfam" id="PF06429"/>
    </source>
</evidence>
<comment type="caution">
    <text evidence="4">The sequence shown here is derived from an EMBL/GenBank/DDBJ whole genome shotgun (WGS) entry which is preliminary data.</text>
</comment>
<name>K6XGY9_9MICO</name>
<dbReference type="InterPro" id="IPR010930">
    <property type="entry name" value="Flg_bb/hook_C_dom"/>
</dbReference>